<evidence type="ECO:0000313" key="2">
    <source>
        <dbReference type="EMBL" id="KAK8765100.1"/>
    </source>
</evidence>
<name>A0AAQ4DRL0_AMBAM</name>
<feature type="region of interest" description="Disordered" evidence="1">
    <location>
        <begin position="1"/>
        <end position="158"/>
    </location>
</feature>
<dbReference type="Proteomes" id="UP001321473">
    <property type="component" value="Unassembled WGS sequence"/>
</dbReference>
<evidence type="ECO:0000313" key="3">
    <source>
        <dbReference type="Proteomes" id="UP001321473"/>
    </source>
</evidence>
<dbReference type="GO" id="GO:0006355">
    <property type="term" value="P:regulation of DNA-templated transcription"/>
    <property type="evidence" value="ECO:0007669"/>
    <property type="project" value="InterPro"/>
</dbReference>
<dbReference type="EMBL" id="JARKHS020027723">
    <property type="protein sequence ID" value="KAK8765100.1"/>
    <property type="molecule type" value="Genomic_DNA"/>
</dbReference>
<dbReference type="Pfam" id="PF07818">
    <property type="entry name" value="HCNGP"/>
    <property type="match status" value="1"/>
</dbReference>
<proteinExistence type="predicted"/>
<protein>
    <submittedName>
        <fullName evidence="2">Uncharacterized protein</fullName>
    </submittedName>
</protein>
<dbReference type="PANTHER" id="PTHR13464:SF0">
    <property type="entry name" value="SAP30-BINDING PROTEIN"/>
    <property type="match status" value="1"/>
</dbReference>
<dbReference type="PANTHER" id="PTHR13464">
    <property type="entry name" value="TRANSCRIPTIONAL REGULATOR PROTEIN HCNGP"/>
    <property type="match status" value="1"/>
</dbReference>
<feature type="compositionally biased region" description="Acidic residues" evidence="1">
    <location>
        <begin position="63"/>
        <end position="75"/>
    </location>
</feature>
<feature type="compositionally biased region" description="Acidic residues" evidence="1">
    <location>
        <begin position="107"/>
        <end position="118"/>
    </location>
</feature>
<dbReference type="AlphaFoldDB" id="A0AAQ4DRL0"/>
<dbReference type="InterPro" id="IPR012479">
    <property type="entry name" value="SAP30BP"/>
</dbReference>
<evidence type="ECO:0000256" key="1">
    <source>
        <dbReference type="SAM" id="MobiDB-lite"/>
    </source>
</evidence>
<sequence length="499" mass="55175">MNGDPPIKSTWSTSTKENHDGSDGGLGVKPASAETVPWPDESQKATTTTLDGTRRTDTASGSLEEDAESPSELENAETASPSEGNKENASTTLNGTHQTPVASSGYEENEEAWDESECVETAHWSDEPEVGNPTALDRTSQTDLASSGYGEEVEVSSELDNIETAAAFQGRNEDIATTPNEMRQASIASCRYEEDDEWYDSDGVKTASWYRELKESIRKAVYGTEDDAVSCFSQKHNFWYELENFDETPFSEEPKESVITNRNEARQAPVASCSYEEDKETLLQPKSNGGDAGYQVDDAEDEEEGDLATTQVVGEGCGASRVRPASPISFHRRLKNTDLNEITLPPMPEAKCSPKLEQKFARFHERKLRKGWDINTFLQSHKDYRNPSTYAELVKYCGIDEGGTNYPPEMGSEPVWGPESYYDALALRQEEEMACRCPCSSNPDVKCRCGAPRKHRSRKRRKRKSSLPPTPSTPPQAPAWSTSSSENSLTAEMTDDAVQ</sequence>
<feature type="compositionally biased region" description="Pro residues" evidence="1">
    <location>
        <begin position="468"/>
        <end position="477"/>
    </location>
</feature>
<feature type="region of interest" description="Disordered" evidence="1">
    <location>
        <begin position="445"/>
        <end position="499"/>
    </location>
</feature>
<feature type="compositionally biased region" description="Basic residues" evidence="1">
    <location>
        <begin position="451"/>
        <end position="465"/>
    </location>
</feature>
<dbReference type="GO" id="GO:0005634">
    <property type="term" value="C:nucleus"/>
    <property type="evidence" value="ECO:0007669"/>
    <property type="project" value="TreeGrafter"/>
</dbReference>
<feature type="compositionally biased region" description="Polar residues" evidence="1">
    <location>
        <begin position="77"/>
        <end position="102"/>
    </location>
</feature>
<reference evidence="2 3" key="1">
    <citation type="journal article" date="2023" name="Arcadia Sci">
        <title>De novo assembly of a long-read Amblyomma americanum tick genome.</title>
        <authorList>
            <person name="Chou S."/>
            <person name="Poskanzer K.E."/>
            <person name="Rollins M."/>
            <person name="Thuy-Boun P.S."/>
        </authorList>
    </citation>
    <scope>NUCLEOTIDE SEQUENCE [LARGE SCALE GENOMIC DNA]</scope>
    <source>
        <strain evidence="2">F_SG_1</strain>
        <tissue evidence="2">Salivary glands</tissue>
    </source>
</reference>
<organism evidence="2 3">
    <name type="scientific">Amblyomma americanum</name>
    <name type="common">Lone star tick</name>
    <dbReference type="NCBI Taxonomy" id="6943"/>
    <lineage>
        <taxon>Eukaryota</taxon>
        <taxon>Metazoa</taxon>
        <taxon>Ecdysozoa</taxon>
        <taxon>Arthropoda</taxon>
        <taxon>Chelicerata</taxon>
        <taxon>Arachnida</taxon>
        <taxon>Acari</taxon>
        <taxon>Parasitiformes</taxon>
        <taxon>Ixodida</taxon>
        <taxon>Ixodoidea</taxon>
        <taxon>Ixodidae</taxon>
        <taxon>Amblyomminae</taxon>
        <taxon>Amblyomma</taxon>
    </lineage>
</organism>
<accession>A0AAQ4DRL0</accession>
<gene>
    <name evidence="2" type="ORF">V5799_032292</name>
</gene>
<comment type="caution">
    <text evidence="2">The sequence shown here is derived from an EMBL/GenBank/DDBJ whole genome shotgun (WGS) entry which is preliminary data.</text>
</comment>
<keyword evidence="3" id="KW-1185">Reference proteome</keyword>